<keyword evidence="2" id="KW-1185">Reference proteome</keyword>
<dbReference type="RefSeq" id="WP_061136609.1">
    <property type="nucleotide sequence ID" value="NZ_FCNX02000012.1"/>
</dbReference>
<reference evidence="1" key="1">
    <citation type="submission" date="2016-01" db="EMBL/GenBank/DDBJ databases">
        <authorList>
            <person name="Peeters C."/>
        </authorList>
    </citation>
    <scope>NUCLEOTIDE SEQUENCE</scope>
    <source>
        <strain evidence="1">LMG 29320</strain>
    </source>
</reference>
<accession>A0A158CSZ1</accession>
<dbReference type="InterPro" id="IPR039437">
    <property type="entry name" value="FrzH/put_lumazine-bd"/>
</dbReference>
<proteinExistence type="predicted"/>
<dbReference type="AlphaFoldDB" id="A0A158CSZ1"/>
<protein>
    <submittedName>
        <fullName evidence="1">Lumazine-binding protein</fullName>
    </submittedName>
</protein>
<dbReference type="OrthoDB" id="5676998at2"/>
<dbReference type="Pfam" id="PF12893">
    <property type="entry name" value="Lumazine_bd_2"/>
    <property type="match status" value="1"/>
</dbReference>
<dbReference type="Proteomes" id="UP000054903">
    <property type="component" value="Unassembled WGS sequence"/>
</dbReference>
<name>A0A158CSZ1_9BURK</name>
<dbReference type="EMBL" id="FCNX02000012">
    <property type="protein sequence ID" value="SAK85341.1"/>
    <property type="molecule type" value="Genomic_DNA"/>
</dbReference>
<dbReference type="Gene3D" id="3.10.450.50">
    <property type="match status" value="1"/>
</dbReference>
<organism evidence="1 2">
    <name type="scientific">Caballeronia fortuita</name>
    <dbReference type="NCBI Taxonomy" id="1777138"/>
    <lineage>
        <taxon>Bacteria</taxon>
        <taxon>Pseudomonadati</taxon>
        <taxon>Pseudomonadota</taxon>
        <taxon>Betaproteobacteria</taxon>
        <taxon>Burkholderiales</taxon>
        <taxon>Burkholderiaceae</taxon>
        <taxon>Caballeronia</taxon>
    </lineage>
</organism>
<sequence length="89" mass="10036">MSSHQEILSVLPKYFEGMYAGDVALLRSIFHPDAVLFGMVNGTQALICVYPTLWWGRRFTTNSALGQIKSESKLKLDPIVTFFSVGYKF</sequence>
<comment type="caution">
    <text evidence="1">The sequence shown here is derived from an EMBL/GenBank/DDBJ whole genome shotgun (WGS) entry which is preliminary data.</text>
</comment>
<dbReference type="SUPFAM" id="SSF54427">
    <property type="entry name" value="NTF2-like"/>
    <property type="match status" value="1"/>
</dbReference>
<evidence type="ECO:0000313" key="2">
    <source>
        <dbReference type="Proteomes" id="UP000054903"/>
    </source>
</evidence>
<evidence type="ECO:0000313" key="1">
    <source>
        <dbReference type="EMBL" id="SAK85341.1"/>
    </source>
</evidence>
<dbReference type="InterPro" id="IPR032710">
    <property type="entry name" value="NTF2-like_dom_sf"/>
</dbReference>
<gene>
    <name evidence="1" type="ORF">AWB77_04476</name>
</gene>